<dbReference type="InterPro" id="IPR011042">
    <property type="entry name" value="6-blade_b-propeller_TolB-like"/>
</dbReference>
<dbReference type="Pfam" id="PF00034">
    <property type="entry name" value="Cytochrom_C"/>
    <property type="match status" value="1"/>
</dbReference>
<evidence type="ECO:0000259" key="6">
    <source>
        <dbReference type="PROSITE" id="PS51007"/>
    </source>
</evidence>
<evidence type="ECO:0000256" key="1">
    <source>
        <dbReference type="ARBA" id="ARBA00022617"/>
    </source>
</evidence>
<evidence type="ECO:0000256" key="3">
    <source>
        <dbReference type="ARBA" id="ARBA00023004"/>
    </source>
</evidence>
<dbReference type="InterPro" id="IPR036909">
    <property type="entry name" value="Cyt_c-like_dom_sf"/>
</dbReference>
<dbReference type="InterPro" id="IPR016024">
    <property type="entry name" value="ARM-type_fold"/>
</dbReference>
<gene>
    <name evidence="7" type="ORF">IPV69_10160</name>
</gene>
<keyword evidence="2 4" id="KW-0479">Metal-binding</keyword>
<dbReference type="Gene3D" id="1.25.10.10">
    <property type="entry name" value="Leucine-rich Repeat Variant"/>
    <property type="match status" value="1"/>
</dbReference>
<dbReference type="InterPro" id="IPR055557">
    <property type="entry name" value="DUF7133"/>
</dbReference>
<dbReference type="SUPFAM" id="SSF50952">
    <property type="entry name" value="Soluble quinoprotein glucose dehydrogenase"/>
    <property type="match status" value="1"/>
</dbReference>
<evidence type="ECO:0000313" key="7">
    <source>
        <dbReference type="EMBL" id="QOV91696.1"/>
    </source>
</evidence>
<evidence type="ECO:0000256" key="2">
    <source>
        <dbReference type="ARBA" id="ARBA00022723"/>
    </source>
</evidence>
<sequence length="875" mass="94726">MASPKRSSFKRYSLILALAGAVSGVAAGMLAAAPGGELEKQRPTWKIDKIPDAPILSPAEAIKSFKLPPGFKIELVAAEPMVQEPIAMAFDPDGRAYVCELRGYMPDMDGNGELDPVGRISRLEDTNNDGVFDKSTIFMDKLSIPRAIGFMGDGLLVSEPPNLYLVKDTNGDGVADSKTTLLTDYASKNANPEHMANGLVWMLDNWNYSANWSARFRMAGGKFVREGTISRGQWGIAQDDVGRLFYNSNSAMLRADMMPAKFLAGNPFVANPTGVNASVAGNKTFPGRVNPGVNRGYTKVLDDKGVLQSVTAACGPQIYRGDAFPADYRGNAFVCEPSGNMIIRHTLEEKGLNVVGTSVQHDGTSLGFPKIDFLVSTDERFRPVSLYNAPDGALYVVDLYHGILQHKAYLSAYLADQVKQRDLDKNDGHRGRIWRIVPDGYKQPAKQPKLSTATSAELAAALSHGNGWWRDTAQRLLVERNDAKVVGTLQKIALGKEPGTTTLGKIHALWTLQGMDKLEDEVVAAALKDADPKVRLQALRAGEQHIRKLTGIETISMLPDLANDPDLAVQVQVVAYSTPANRELQPTANKIIARHLSDPIVRSVALSASAGRELELLQSLLADAAFATAPAKDKQGFFNDLAECVVRGRSADRIDALFALISTVSDKQKADKLALVQGVAEAIAPDPKSKAPRRKLRLAKEPSGLADLLKSTDKKVAELAKGIDGGLSWPNKPGDKTPPLKPLTSEQAQRFTAGKELFTQLCAVCHQPSGMGQEGLAPPLLDSEWALGTPNRTVRIVLHGLTGPIKVGKKTFEGEMPGLQVLTDDQIASILTYVRREWGHEADPVEPAFVAKVRKETAGRGEKQWTAEELSNIAK</sequence>
<reference evidence="7 8" key="1">
    <citation type="submission" date="2020-10" db="EMBL/GenBank/DDBJ databases">
        <title>Wide distribution of Phycisphaera-like planctomycetes from WD2101 soil group in peatlands and genome analysis of the first cultivated representative.</title>
        <authorList>
            <person name="Dedysh S.N."/>
            <person name="Beletsky A.V."/>
            <person name="Ivanova A."/>
            <person name="Kulichevskaya I.S."/>
            <person name="Suzina N.E."/>
            <person name="Philippov D.A."/>
            <person name="Rakitin A.L."/>
            <person name="Mardanov A.V."/>
            <person name="Ravin N.V."/>
        </authorList>
    </citation>
    <scope>NUCLEOTIDE SEQUENCE [LARGE SCALE GENOMIC DNA]</scope>
    <source>
        <strain evidence="7 8">M1803</strain>
    </source>
</reference>
<proteinExistence type="predicted"/>
<dbReference type="PANTHER" id="PTHR33546:SF1">
    <property type="entry name" value="LARGE, MULTIFUNCTIONAL SECRETED PROTEIN"/>
    <property type="match status" value="1"/>
</dbReference>
<accession>A0A7M2X1R0</accession>
<dbReference type="PANTHER" id="PTHR33546">
    <property type="entry name" value="LARGE, MULTIFUNCTIONAL SECRETED PROTEIN-RELATED"/>
    <property type="match status" value="1"/>
</dbReference>
<dbReference type="Proteomes" id="UP000593765">
    <property type="component" value="Chromosome"/>
</dbReference>
<dbReference type="InterPro" id="IPR011041">
    <property type="entry name" value="Quinoprot_gluc/sorb_DH_b-prop"/>
</dbReference>
<dbReference type="Pfam" id="PF23500">
    <property type="entry name" value="DUF7133"/>
    <property type="match status" value="1"/>
</dbReference>
<evidence type="ECO:0000256" key="5">
    <source>
        <dbReference type="SAM" id="SignalP"/>
    </source>
</evidence>
<dbReference type="InterPro" id="IPR009056">
    <property type="entry name" value="Cyt_c-like_dom"/>
</dbReference>
<dbReference type="GO" id="GO:0046872">
    <property type="term" value="F:metal ion binding"/>
    <property type="evidence" value="ECO:0007669"/>
    <property type="project" value="UniProtKB-KW"/>
</dbReference>
<protein>
    <submittedName>
        <fullName evidence="7">C-type cytochrome</fullName>
    </submittedName>
</protein>
<evidence type="ECO:0000313" key="8">
    <source>
        <dbReference type="Proteomes" id="UP000593765"/>
    </source>
</evidence>
<organism evidence="7 8">
    <name type="scientific">Humisphaera borealis</name>
    <dbReference type="NCBI Taxonomy" id="2807512"/>
    <lineage>
        <taxon>Bacteria</taxon>
        <taxon>Pseudomonadati</taxon>
        <taxon>Planctomycetota</taxon>
        <taxon>Phycisphaerae</taxon>
        <taxon>Tepidisphaerales</taxon>
        <taxon>Tepidisphaeraceae</taxon>
        <taxon>Humisphaera</taxon>
    </lineage>
</organism>
<dbReference type="Gene3D" id="1.10.760.10">
    <property type="entry name" value="Cytochrome c-like domain"/>
    <property type="match status" value="1"/>
</dbReference>
<dbReference type="KEGG" id="hbs:IPV69_10160"/>
<dbReference type="PROSITE" id="PS51007">
    <property type="entry name" value="CYTC"/>
    <property type="match status" value="1"/>
</dbReference>
<dbReference type="AlphaFoldDB" id="A0A7M2X1R0"/>
<keyword evidence="3 4" id="KW-0408">Iron</keyword>
<dbReference type="GO" id="GO:0020037">
    <property type="term" value="F:heme binding"/>
    <property type="evidence" value="ECO:0007669"/>
    <property type="project" value="InterPro"/>
</dbReference>
<feature type="signal peptide" evidence="5">
    <location>
        <begin position="1"/>
        <end position="27"/>
    </location>
</feature>
<dbReference type="Gene3D" id="2.120.10.30">
    <property type="entry name" value="TolB, C-terminal domain"/>
    <property type="match status" value="2"/>
</dbReference>
<keyword evidence="1 4" id="KW-0349">Heme</keyword>
<keyword evidence="5" id="KW-0732">Signal</keyword>
<dbReference type="InterPro" id="IPR011989">
    <property type="entry name" value="ARM-like"/>
</dbReference>
<dbReference type="EMBL" id="CP063458">
    <property type="protein sequence ID" value="QOV91696.1"/>
    <property type="molecule type" value="Genomic_DNA"/>
</dbReference>
<dbReference type="RefSeq" id="WP_206295001.1">
    <property type="nucleotide sequence ID" value="NZ_CP063458.1"/>
</dbReference>
<feature type="domain" description="Cytochrome c" evidence="6">
    <location>
        <begin position="749"/>
        <end position="838"/>
    </location>
</feature>
<dbReference type="SUPFAM" id="SSF46626">
    <property type="entry name" value="Cytochrome c"/>
    <property type="match status" value="1"/>
</dbReference>
<name>A0A7M2X1R0_9BACT</name>
<keyword evidence="8" id="KW-1185">Reference proteome</keyword>
<dbReference type="SUPFAM" id="SSF48371">
    <property type="entry name" value="ARM repeat"/>
    <property type="match status" value="1"/>
</dbReference>
<dbReference type="GO" id="GO:0009055">
    <property type="term" value="F:electron transfer activity"/>
    <property type="evidence" value="ECO:0007669"/>
    <property type="project" value="InterPro"/>
</dbReference>
<evidence type="ECO:0000256" key="4">
    <source>
        <dbReference type="PROSITE-ProRule" id="PRU00433"/>
    </source>
</evidence>
<feature type="chain" id="PRO_5034450176" evidence="5">
    <location>
        <begin position="28"/>
        <end position="875"/>
    </location>
</feature>